<proteinExistence type="predicted"/>
<dbReference type="EMBL" id="CAFAAH010000001">
    <property type="protein sequence ID" value="CAB4785089.1"/>
    <property type="molecule type" value="Genomic_DNA"/>
</dbReference>
<evidence type="ECO:0000313" key="6">
    <source>
        <dbReference type="EMBL" id="CAB4999144.1"/>
    </source>
</evidence>
<protein>
    <submittedName>
        <fullName evidence="4">Unannotated protein</fullName>
    </submittedName>
</protein>
<evidence type="ECO:0000313" key="2">
    <source>
        <dbReference type="EMBL" id="CAB4767862.1"/>
    </source>
</evidence>
<dbReference type="AlphaFoldDB" id="A0A6J7CHJ1"/>
<evidence type="ECO:0000313" key="5">
    <source>
        <dbReference type="EMBL" id="CAB4995690.1"/>
    </source>
</evidence>
<dbReference type="EMBL" id="CAFBPF010000001">
    <property type="protein sequence ID" value="CAB4999144.1"/>
    <property type="molecule type" value="Genomic_DNA"/>
</dbReference>
<dbReference type="EMBL" id="CAEZZU010000005">
    <property type="protein sequence ID" value="CAB4767862.1"/>
    <property type="molecule type" value="Genomic_DNA"/>
</dbReference>
<organism evidence="4">
    <name type="scientific">freshwater metagenome</name>
    <dbReference type="NCBI Taxonomy" id="449393"/>
    <lineage>
        <taxon>unclassified sequences</taxon>
        <taxon>metagenomes</taxon>
        <taxon>ecological metagenomes</taxon>
    </lineage>
</organism>
<evidence type="ECO:0000313" key="3">
    <source>
        <dbReference type="EMBL" id="CAB4785089.1"/>
    </source>
</evidence>
<gene>
    <name evidence="1" type="ORF">UFOPK2242_00022</name>
    <name evidence="2" type="ORF">UFOPK2925_00095</name>
    <name evidence="3" type="ORF">UFOPK2996_00037</name>
    <name evidence="4" type="ORF">UFOPK3317_00218</name>
    <name evidence="5" type="ORF">UFOPK3974_01201</name>
    <name evidence="6" type="ORF">UFOPK4071_00013</name>
</gene>
<dbReference type="EMBL" id="CAFBOR010000183">
    <property type="protein sequence ID" value="CAB4995690.1"/>
    <property type="molecule type" value="Genomic_DNA"/>
</dbReference>
<dbReference type="EMBL" id="CAFBLK010000023">
    <property type="protein sequence ID" value="CAB4857300.1"/>
    <property type="molecule type" value="Genomic_DNA"/>
</dbReference>
<dbReference type="EMBL" id="CAEZWM010000001">
    <property type="protein sequence ID" value="CAB4644228.1"/>
    <property type="molecule type" value="Genomic_DNA"/>
</dbReference>
<evidence type="ECO:0000313" key="4">
    <source>
        <dbReference type="EMBL" id="CAB4857300.1"/>
    </source>
</evidence>
<evidence type="ECO:0000313" key="1">
    <source>
        <dbReference type="EMBL" id="CAB4644228.1"/>
    </source>
</evidence>
<accession>A0A6J7CHJ1</accession>
<name>A0A6J7CHJ1_9ZZZZ</name>
<reference evidence="4" key="1">
    <citation type="submission" date="2020-05" db="EMBL/GenBank/DDBJ databases">
        <authorList>
            <person name="Chiriac C."/>
            <person name="Salcher M."/>
            <person name="Ghai R."/>
            <person name="Kavagutti S V."/>
        </authorList>
    </citation>
    <scope>NUCLEOTIDE SEQUENCE</scope>
</reference>
<sequence length="78" mass="8671">MLGLMTLLFLVIILGTCALVSVLRRARAEVWPTIDAFAEFRGALDPAVLSLRRDSFETARRLEQGRSSQRINAPSLGR</sequence>